<evidence type="ECO:0000256" key="1">
    <source>
        <dbReference type="SAM" id="MobiDB-lite"/>
    </source>
</evidence>
<dbReference type="EMBL" id="JAVREM010000004">
    <property type="protein sequence ID" value="MDT0318083.1"/>
    <property type="molecule type" value="Genomic_DNA"/>
</dbReference>
<keyword evidence="3" id="KW-1185">Reference proteome</keyword>
<comment type="caution">
    <text evidence="2">The sequence shown here is derived from an EMBL/GenBank/DDBJ whole genome shotgun (WGS) entry which is preliminary data.</text>
</comment>
<evidence type="ECO:0000313" key="2">
    <source>
        <dbReference type="EMBL" id="MDT0318083.1"/>
    </source>
</evidence>
<feature type="region of interest" description="Disordered" evidence="1">
    <location>
        <begin position="1"/>
        <end position="25"/>
    </location>
</feature>
<gene>
    <name evidence="2" type="ORF">RNC47_07005</name>
</gene>
<proteinExistence type="predicted"/>
<reference evidence="3" key="1">
    <citation type="submission" date="2023-07" db="EMBL/GenBank/DDBJ databases">
        <title>30 novel species of actinomycetes from the DSMZ collection.</title>
        <authorList>
            <person name="Nouioui I."/>
        </authorList>
    </citation>
    <scope>NUCLEOTIDE SEQUENCE [LARGE SCALE GENOMIC DNA]</scope>
    <source>
        <strain evidence="3">DSM 44918</strain>
    </source>
</reference>
<dbReference type="RefSeq" id="WP_311596498.1">
    <property type="nucleotide sequence ID" value="NZ_JAVREM010000004.1"/>
</dbReference>
<organism evidence="2 3">
    <name type="scientific">Streptomyces millisiae</name>
    <dbReference type="NCBI Taxonomy" id="3075542"/>
    <lineage>
        <taxon>Bacteria</taxon>
        <taxon>Bacillati</taxon>
        <taxon>Actinomycetota</taxon>
        <taxon>Actinomycetes</taxon>
        <taxon>Kitasatosporales</taxon>
        <taxon>Streptomycetaceae</taxon>
        <taxon>Streptomyces</taxon>
    </lineage>
</organism>
<accession>A0ABU2LKG7</accession>
<sequence length="106" mass="12586">MTDHQHPTHGDDQEHEAPLRPEIEQGYRDEFRVAMNAVIQYCRNAVNEHGHRGLWAPHGDSPDHYELMNQARRDILTKLRLVLDCAETIAYEIERDRQRPHRRQPE</sequence>
<evidence type="ECO:0008006" key="4">
    <source>
        <dbReference type="Google" id="ProtNLM"/>
    </source>
</evidence>
<dbReference type="Proteomes" id="UP001183420">
    <property type="component" value="Unassembled WGS sequence"/>
</dbReference>
<protein>
    <recommendedName>
        <fullName evidence="4">Transposase</fullName>
    </recommendedName>
</protein>
<name>A0ABU2LKG7_9ACTN</name>
<evidence type="ECO:0000313" key="3">
    <source>
        <dbReference type="Proteomes" id="UP001183420"/>
    </source>
</evidence>